<dbReference type="InterPro" id="IPR013506">
    <property type="entry name" value="Topo_IIA_bsu_dom2"/>
</dbReference>
<sequence>MKATCKRESLLAAFQTAASVAPARSPKPILQNVKMIAKNGAATLIATDLEVGVRVEVSDIEVENEGEVILPISRFGSILRETTDENILLETIGTQVVVKGDRSEFKLTAENPDEFPPVAEFDAKSFHEIPARLLKELIRRTVFATDNESSRYALGGVLLEMSEKEIVAVGTDGRRLATMKGPASSVEGHSTTENATIVPSKAMHLIERSLSDGDAEVQISVQPNGVLVKSPRTTIYSRLVEGRFPKWRDVFPDRTGVKKVETVVGPFFAAVRQAAVVTSSESSGVDFTFGSGQLVLTAQTPEAGESRVELPISYEGESISITLNPRFLSDFLKVLDPEKTITLELKDAESAAVCTTDDGYEYLLMPLKGHTVKQGQGPRPIGDLLNELFARRGYGRQQANQNYDEAWREAAGTHLAGKTRVGKVQGGTFEVIAASSTLVQEMTFQKKSLLAQLTQRLPDEQITKLKFRVGNELPEYKRVESEYDVESLEHLSDLEHVRERPSMYIGDTGTRGLHHMVYEVVDNSIDEAMAGHASAITVKINNDGSVTVEDDGRGIPVDEHPDLGFSTLQGVMTVLKFGGKFSKGAYQTSGGLHGVGVTVVNFLSEWCEVEVYRKGQVYQQEYERGVPKDEVSRSASTNKTGTKTTFYPDPLIFGAAKFSSHTLQRRLQELAFLNRGVKIVFEDERDGTTESYQYDRGLLDFVKHLNRTTEPAHPDIIYIGGEYEGVGVEVALQYSTDFTENVHSYVNNICTIEGGTHVSGFRAALTRALNAYGKRENMFKDLTPSGDDFREGLTAVISLRVPEPQFEGQTKTKLGNGEIEGIVNSAVGEYLNKYLEENPKTAKVVVNKGMLAAEARESARKARQLIRERKGALSGGGLPGKLRDCSSREVERCELYLVEGDSAGGSAEGGRLREYQAILPLRGKIINAYKSRDDKVLANEEVRSMIAAIGSGIGADSDLGKRRYDKIVIMTDADVDGSHIRTLLLTFFYRQMYQLVSEGHVYIAQPPLFRVKSGRDTYYVQTEEEMRNQLLDSGLADSVFQPSPDRSIEGEQMRKLCLTLAGMEEALQALERRGISLKLHAERMDRETHKLPVFHVFLGRLEHWFTTRKDLDEFVAEQEKAQGEQVALADSSEPAPETNGEGNGFEAGVKLHIIELHEVRTINKHLKELREFGFDVESLIPQERTGTEDPRYTLRRGETLTPLEDLRGLLTAVRRAGEKGMHITRFKGLGEMNAEELRETTLDPENRTMSRVRMDDAAAADDIFRILMGDKVEPRREFIQKHALDVKNLDV</sequence>
<accession>A0A9P1FEF7</accession>
<dbReference type="NCBIfam" id="NF004189">
    <property type="entry name" value="PRK05644.1"/>
    <property type="match status" value="1"/>
</dbReference>
<evidence type="ECO:0000256" key="6">
    <source>
        <dbReference type="ARBA" id="ARBA00022840"/>
    </source>
</evidence>
<comment type="similarity">
    <text evidence="12">Belongs to the type II topoisomerase family.</text>
</comment>
<dbReference type="Pfam" id="PF02518">
    <property type="entry name" value="HATPase_c"/>
    <property type="match status" value="1"/>
</dbReference>
<keyword evidence="5 12" id="KW-0547">Nucleotide-binding</keyword>
<dbReference type="PROSITE" id="PS00177">
    <property type="entry name" value="TOPOISOMERASE_II"/>
    <property type="match status" value="1"/>
</dbReference>
<evidence type="ECO:0000256" key="1">
    <source>
        <dbReference type="ARBA" id="ARBA00000185"/>
    </source>
</evidence>
<dbReference type="EMBL" id="CAMXCT030000001">
    <property type="protein sequence ID" value="CAL4758972.1"/>
    <property type="molecule type" value="Genomic_DNA"/>
</dbReference>
<dbReference type="Pfam" id="PF02767">
    <property type="entry name" value="DNA_pol3_beta_2"/>
    <property type="match status" value="1"/>
</dbReference>
<dbReference type="NCBIfam" id="TIGR00663">
    <property type="entry name" value="dnan"/>
    <property type="match status" value="1"/>
</dbReference>
<dbReference type="InterPro" id="IPR002288">
    <property type="entry name" value="DNA_gyrase_B_C"/>
</dbReference>
<dbReference type="SMART" id="SM00480">
    <property type="entry name" value="POL3Bc"/>
    <property type="match status" value="1"/>
</dbReference>
<comment type="cofactor">
    <cofactor evidence="2">
        <name>Mg(2+)</name>
        <dbReference type="ChEBI" id="CHEBI:18420"/>
    </cofactor>
</comment>
<dbReference type="InterPro" id="IPR003594">
    <property type="entry name" value="HATPase_dom"/>
</dbReference>
<dbReference type="InterPro" id="IPR022635">
    <property type="entry name" value="DNA_polIII_beta_C"/>
</dbReference>
<dbReference type="SMART" id="SM00433">
    <property type="entry name" value="TOP2c"/>
    <property type="match status" value="1"/>
</dbReference>
<dbReference type="NCBIfam" id="NF011501">
    <property type="entry name" value="PRK14939.1"/>
    <property type="match status" value="1"/>
</dbReference>
<organism evidence="14">
    <name type="scientific">Cladocopium goreaui</name>
    <dbReference type="NCBI Taxonomy" id="2562237"/>
    <lineage>
        <taxon>Eukaryota</taxon>
        <taxon>Sar</taxon>
        <taxon>Alveolata</taxon>
        <taxon>Dinophyceae</taxon>
        <taxon>Suessiales</taxon>
        <taxon>Symbiodiniaceae</taxon>
        <taxon>Cladocopium</taxon>
    </lineage>
</organism>
<protein>
    <recommendedName>
        <fullName evidence="12">DNA topoisomerase 2</fullName>
        <ecNumber evidence="12">5.6.2.2</ecNumber>
    </recommendedName>
</protein>
<dbReference type="InterPro" id="IPR020568">
    <property type="entry name" value="Ribosomal_Su5_D2-typ_SF"/>
</dbReference>
<dbReference type="SUPFAM" id="SSF56719">
    <property type="entry name" value="Type II DNA topoisomerase"/>
    <property type="match status" value="1"/>
</dbReference>
<evidence type="ECO:0000313" key="14">
    <source>
        <dbReference type="EMBL" id="CAI3971660.1"/>
    </source>
</evidence>
<keyword evidence="4" id="KW-0479">Metal-binding</keyword>
<comment type="similarity">
    <text evidence="3">Belongs to the type II topoisomerase GyrB family.</text>
</comment>
<dbReference type="PRINTS" id="PR00418">
    <property type="entry name" value="TPI2FAMILY"/>
</dbReference>
<dbReference type="InterPro" id="IPR046938">
    <property type="entry name" value="DNA_clamp_sf"/>
</dbReference>
<dbReference type="SUPFAM" id="SSF54211">
    <property type="entry name" value="Ribosomal protein S5 domain 2-like"/>
    <property type="match status" value="1"/>
</dbReference>
<dbReference type="SUPFAM" id="SSF55874">
    <property type="entry name" value="ATPase domain of HSP90 chaperone/DNA topoisomerase II/histidine kinase"/>
    <property type="match status" value="1"/>
</dbReference>
<dbReference type="Pfam" id="PF00712">
    <property type="entry name" value="DNA_pol3_beta"/>
    <property type="match status" value="1"/>
</dbReference>
<keyword evidence="10 12" id="KW-0413">Isomerase</keyword>
<dbReference type="OrthoDB" id="276498at2759"/>
<keyword evidence="6 12" id="KW-0067">ATP-binding</keyword>
<dbReference type="Proteomes" id="UP001152797">
    <property type="component" value="Unassembled WGS sequence"/>
</dbReference>
<dbReference type="Pfam" id="PF00986">
    <property type="entry name" value="DNA_gyraseB_C"/>
    <property type="match status" value="1"/>
</dbReference>
<keyword evidence="7" id="KW-0460">Magnesium</keyword>
<evidence type="ECO:0000259" key="13">
    <source>
        <dbReference type="PROSITE" id="PS50880"/>
    </source>
</evidence>
<dbReference type="InterPro" id="IPR011557">
    <property type="entry name" value="GyrB"/>
</dbReference>
<dbReference type="InterPro" id="IPR022634">
    <property type="entry name" value="DNA_polIII_beta_N"/>
</dbReference>
<dbReference type="HAMAP" id="MF_01898">
    <property type="entry name" value="GyrB"/>
    <property type="match status" value="1"/>
</dbReference>
<dbReference type="GO" id="GO:0005694">
    <property type="term" value="C:chromosome"/>
    <property type="evidence" value="ECO:0007669"/>
    <property type="project" value="InterPro"/>
</dbReference>
<comment type="subunit">
    <text evidence="11">Made up of two chains. The A chain is responsible for DNA breakage and rejoining; the B chain catalyzes ATP hydrolysis.</text>
</comment>
<dbReference type="InterPro" id="IPR014721">
    <property type="entry name" value="Ribsml_uS5_D2-typ_fold_subgr"/>
</dbReference>
<evidence type="ECO:0000313" key="16">
    <source>
        <dbReference type="Proteomes" id="UP001152797"/>
    </source>
</evidence>
<dbReference type="InterPro" id="IPR013760">
    <property type="entry name" value="Topo_IIA-like_dom_sf"/>
</dbReference>
<dbReference type="GO" id="GO:0006260">
    <property type="term" value="P:DNA replication"/>
    <property type="evidence" value="ECO:0007669"/>
    <property type="project" value="InterPro"/>
</dbReference>
<dbReference type="GO" id="GO:0046872">
    <property type="term" value="F:metal ion binding"/>
    <property type="evidence" value="ECO:0007669"/>
    <property type="project" value="UniProtKB-KW"/>
</dbReference>
<dbReference type="Gene3D" id="3.30.230.10">
    <property type="match status" value="1"/>
</dbReference>
<dbReference type="InterPro" id="IPR001241">
    <property type="entry name" value="Topo_IIA"/>
</dbReference>
<dbReference type="InterPro" id="IPR036890">
    <property type="entry name" value="HATPase_C_sf"/>
</dbReference>
<dbReference type="InterPro" id="IPR018522">
    <property type="entry name" value="TopoIIA_CS"/>
</dbReference>
<comment type="function">
    <text evidence="12">Control of topological states of DNA by transient breakage and subsequent rejoining of DNA strands. Topoisomerase II makes double-strand breaks.</text>
</comment>
<evidence type="ECO:0000256" key="4">
    <source>
        <dbReference type="ARBA" id="ARBA00022723"/>
    </source>
</evidence>
<dbReference type="InterPro" id="IPR006171">
    <property type="entry name" value="TOPRIM_dom"/>
</dbReference>
<feature type="domain" description="Toprim" evidence="13">
    <location>
        <begin position="893"/>
        <end position="1007"/>
    </location>
</feature>
<dbReference type="Gene3D" id="3.10.150.10">
    <property type="entry name" value="DNA Polymerase III, subunit A, domain 2"/>
    <property type="match status" value="1"/>
</dbReference>
<keyword evidence="8 12" id="KW-0799">Topoisomerase</keyword>
<dbReference type="InterPro" id="IPR022637">
    <property type="entry name" value="DNA_polIII_beta_cen"/>
</dbReference>
<evidence type="ECO:0000256" key="5">
    <source>
        <dbReference type="ARBA" id="ARBA00022741"/>
    </source>
</evidence>
<comment type="caution">
    <text evidence="14">The sequence shown here is derived from an EMBL/GenBank/DDBJ whole genome shotgun (WGS) entry which is preliminary data.</text>
</comment>
<gene>
    <name evidence="14" type="ORF">C1SCF055_LOCUS250</name>
</gene>
<dbReference type="EMBL" id="CAMXCT020000001">
    <property type="protein sequence ID" value="CAL1125035.1"/>
    <property type="molecule type" value="Genomic_DNA"/>
</dbReference>
<dbReference type="EMBL" id="CAMXCT010000001">
    <property type="protein sequence ID" value="CAI3971660.1"/>
    <property type="molecule type" value="Genomic_DNA"/>
</dbReference>
<dbReference type="CDD" id="cd16928">
    <property type="entry name" value="HATPase_GyrB-like"/>
    <property type="match status" value="1"/>
</dbReference>
<dbReference type="SMART" id="SM00387">
    <property type="entry name" value="HATPase_c"/>
    <property type="match status" value="1"/>
</dbReference>
<keyword evidence="16" id="KW-1185">Reference proteome</keyword>
<dbReference type="CDD" id="cd00140">
    <property type="entry name" value="beta_clamp"/>
    <property type="match status" value="1"/>
</dbReference>
<name>A0A9P1FEF7_9DINO</name>
<dbReference type="FunFam" id="3.30.230.10:FF:000005">
    <property type="entry name" value="DNA gyrase subunit B"/>
    <property type="match status" value="1"/>
</dbReference>
<dbReference type="CDD" id="cd00822">
    <property type="entry name" value="TopoII_Trans_DNA_gyrase"/>
    <property type="match status" value="1"/>
</dbReference>
<dbReference type="InterPro" id="IPR034160">
    <property type="entry name" value="TOPRIM_GyrB"/>
</dbReference>
<dbReference type="FunFam" id="3.30.565.10:FF:000002">
    <property type="entry name" value="DNA gyrase subunit B"/>
    <property type="match status" value="1"/>
</dbReference>
<dbReference type="PRINTS" id="PR01159">
    <property type="entry name" value="DNAGYRASEB"/>
</dbReference>
<dbReference type="GO" id="GO:0005524">
    <property type="term" value="F:ATP binding"/>
    <property type="evidence" value="ECO:0007669"/>
    <property type="project" value="UniProtKB-UniRule"/>
</dbReference>
<evidence type="ECO:0000256" key="9">
    <source>
        <dbReference type="ARBA" id="ARBA00023125"/>
    </source>
</evidence>
<dbReference type="Pfam" id="PF00204">
    <property type="entry name" value="DNA_gyraseB"/>
    <property type="match status" value="1"/>
</dbReference>
<evidence type="ECO:0000256" key="2">
    <source>
        <dbReference type="ARBA" id="ARBA00001946"/>
    </source>
</evidence>
<comment type="catalytic activity">
    <reaction evidence="1 12">
        <text>ATP-dependent breakage, passage and rejoining of double-stranded DNA.</text>
        <dbReference type="EC" id="5.6.2.2"/>
    </reaction>
</comment>
<dbReference type="SUPFAM" id="SSF55979">
    <property type="entry name" value="DNA clamp"/>
    <property type="match status" value="3"/>
</dbReference>
<dbReference type="CDD" id="cd03366">
    <property type="entry name" value="TOPRIM_TopoIIA_GyrB"/>
    <property type="match status" value="1"/>
</dbReference>
<dbReference type="GO" id="GO:0009360">
    <property type="term" value="C:DNA polymerase III complex"/>
    <property type="evidence" value="ECO:0007669"/>
    <property type="project" value="InterPro"/>
</dbReference>
<dbReference type="InterPro" id="IPR007922">
    <property type="entry name" value="DciA-like"/>
</dbReference>
<dbReference type="Gene3D" id="3.40.50.670">
    <property type="match status" value="2"/>
</dbReference>
<dbReference type="GO" id="GO:0003918">
    <property type="term" value="F:DNA topoisomerase type II (double strand cut, ATP-hydrolyzing) activity"/>
    <property type="evidence" value="ECO:0007669"/>
    <property type="project" value="UniProtKB-UniRule"/>
</dbReference>
<evidence type="ECO:0000256" key="10">
    <source>
        <dbReference type="ARBA" id="ARBA00023235"/>
    </source>
</evidence>
<evidence type="ECO:0000256" key="11">
    <source>
        <dbReference type="ARBA" id="ARBA00063759"/>
    </source>
</evidence>
<evidence type="ECO:0000256" key="7">
    <source>
        <dbReference type="ARBA" id="ARBA00022842"/>
    </source>
</evidence>
<reference evidence="15 16" key="2">
    <citation type="submission" date="2024-05" db="EMBL/GenBank/DDBJ databases">
        <authorList>
            <person name="Chen Y."/>
            <person name="Shah S."/>
            <person name="Dougan E. K."/>
            <person name="Thang M."/>
            <person name="Chan C."/>
        </authorList>
    </citation>
    <scope>NUCLEOTIDE SEQUENCE [LARGE SCALE GENOMIC DNA]</scope>
</reference>
<dbReference type="Pfam" id="PF01751">
    <property type="entry name" value="Toprim"/>
    <property type="match status" value="1"/>
</dbReference>
<dbReference type="Pfam" id="PF05258">
    <property type="entry name" value="DciA"/>
    <property type="match status" value="1"/>
</dbReference>
<reference evidence="14" key="1">
    <citation type="submission" date="2022-10" db="EMBL/GenBank/DDBJ databases">
        <authorList>
            <person name="Chen Y."/>
            <person name="Dougan E. K."/>
            <person name="Chan C."/>
            <person name="Rhodes N."/>
            <person name="Thang M."/>
        </authorList>
    </citation>
    <scope>NUCLEOTIDE SEQUENCE</scope>
</reference>
<dbReference type="InterPro" id="IPR000565">
    <property type="entry name" value="Topo_IIA_B"/>
</dbReference>
<dbReference type="InterPro" id="IPR013759">
    <property type="entry name" value="Topo_IIA_B_C"/>
</dbReference>
<keyword evidence="9 12" id="KW-0238">DNA-binding</keyword>
<dbReference type="GO" id="GO:0003677">
    <property type="term" value="F:DNA binding"/>
    <property type="evidence" value="ECO:0007669"/>
    <property type="project" value="UniProtKB-UniRule"/>
</dbReference>
<dbReference type="GO" id="GO:0008408">
    <property type="term" value="F:3'-5' exonuclease activity"/>
    <property type="evidence" value="ECO:0007669"/>
    <property type="project" value="InterPro"/>
</dbReference>
<dbReference type="PANTHER" id="PTHR45866">
    <property type="entry name" value="DNA GYRASE/TOPOISOMERASE SUBUNIT B"/>
    <property type="match status" value="1"/>
</dbReference>
<dbReference type="Gene3D" id="3.70.10.10">
    <property type="match status" value="1"/>
</dbReference>
<dbReference type="Gene3D" id="3.30.565.10">
    <property type="entry name" value="Histidine kinase-like ATPase, C-terminal domain"/>
    <property type="match status" value="1"/>
</dbReference>
<evidence type="ECO:0000313" key="15">
    <source>
        <dbReference type="EMBL" id="CAL4758972.1"/>
    </source>
</evidence>
<dbReference type="GO" id="GO:0006265">
    <property type="term" value="P:DNA topological change"/>
    <property type="evidence" value="ECO:0007669"/>
    <property type="project" value="UniProtKB-UniRule"/>
</dbReference>
<comment type="subunit">
    <text evidence="12">Homodimer.</text>
</comment>
<evidence type="ECO:0000256" key="3">
    <source>
        <dbReference type="ARBA" id="ARBA00010708"/>
    </source>
</evidence>
<dbReference type="Pfam" id="PF02768">
    <property type="entry name" value="DNA_pol3_beta_3"/>
    <property type="match status" value="1"/>
</dbReference>
<evidence type="ECO:0000256" key="8">
    <source>
        <dbReference type="ARBA" id="ARBA00023029"/>
    </source>
</evidence>
<dbReference type="PROSITE" id="PS50880">
    <property type="entry name" value="TOPRIM"/>
    <property type="match status" value="1"/>
</dbReference>
<dbReference type="GO" id="GO:0003887">
    <property type="term" value="F:DNA-directed DNA polymerase activity"/>
    <property type="evidence" value="ECO:0007669"/>
    <property type="project" value="InterPro"/>
</dbReference>
<dbReference type="InterPro" id="IPR001001">
    <property type="entry name" value="DNA_polIII_beta"/>
</dbReference>
<dbReference type="EC" id="5.6.2.2" evidence="12"/>
<proteinExistence type="inferred from homology"/>
<dbReference type="PANTHER" id="PTHR45866:SF1">
    <property type="entry name" value="DNA GYRASE SUBUNIT B, MITOCHONDRIAL"/>
    <property type="match status" value="1"/>
</dbReference>
<evidence type="ECO:0000256" key="12">
    <source>
        <dbReference type="RuleBase" id="RU362094"/>
    </source>
</evidence>